<organism evidence="1 2">
    <name type="scientific">Zosterops borbonicus</name>
    <dbReference type="NCBI Taxonomy" id="364589"/>
    <lineage>
        <taxon>Eukaryota</taxon>
        <taxon>Metazoa</taxon>
        <taxon>Chordata</taxon>
        <taxon>Craniata</taxon>
        <taxon>Vertebrata</taxon>
        <taxon>Euteleostomi</taxon>
        <taxon>Archelosauria</taxon>
        <taxon>Archosauria</taxon>
        <taxon>Dinosauria</taxon>
        <taxon>Saurischia</taxon>
        <taxon>Theropoda</taxon>
        <taxon>Coelurosauria</taxon>
        <taxon>Aves</taxon>
        <taxon>Neognathae</taxon>
        <taxon>Neoaves</taxon>
        <taxon>Telluraves</taxon>
        <taxon>Australaves</taxon>
        <taxon>Passeriformes</taxon>
        <taxon>Sylvioidea</taxon>
        <taxon>Zosteropidae</taxon>
        <taxon>Zosterops</taxon>
    </lineage>
</organism>
<name>A0A8K1LGD2_9PASS</name>
<sequence>MKTCFRVSDSPSEDIRGLKASLSEEKCKPPPACLLHGKVEAKEPVGQDYPAQQGAEESLGFRPFVRNISCIFCLWELQSKQKANFGTDVICPLKSKIVTAEQKQLCWDTNLQGGKDKKEIPKRKVEVWILRQFVSAGDFRCRLGPGSQQGFMGISVISMGVVTAADTSRK</sequence>
<protein>
    <submittedName>
        <fullName evidence="1">Uncharacterized protein</fullName>
    </submittedName>
</protein>
<accession>A0A8K1LGD2</accession>
<proteinExistence type="predicted"/>
<keyword evidence="2" id="KW-1185">Reference proteome</keyword>
<comment type="caution">
    <text evidence="1">The sequence shown here is derived from an EMBL/GenBank/DDBJ whole genome shotgun (WGS) entry which is preliminary data.</text>
</comment>
<gene>
    <name evidence="1" type="ORF">HGM15179_014110</name>
</gene>
<dbReference type="EMBL" id="SWJQ01000550">
    <property type="protein sequence ID" value="TRZ12995.1"/>
    <property type="molecule type" value="Genomic_DNA"/>
</dbReference>
<evidence type="ECO:0000313" key="1">
    <source>
        <dbReference type="EMBL" id="TRZ12995.1"/>
    </source>
</evidence>
<dbReference type="AlphaFoldDB" id="A0A8K1LGD2"/>
<dbReference type="Proteomes" id="UP000796761">
    <property type="component" value="Unassembled WGS sequence"/>
</dbReference>
<reference evidence="1" key="1">
    <citation type="submission" date="2019-04" db="EMBL/GenBank/DDBJ databases">
        <title>Genome assembly of Zosterops borbonicus 15179.</title>
        <authorList>
            <person name="Leroy T."/>
            <person name="Anselmetti Y."/>
            <person name="Tilak M.-K."/>
            <person name="Nabholz B."/>
        </authorList>
    </citation>
    <scope>NUCLEOTIDE SEQUENCE</scope>
    <source>
        <strain evidence="1">HGM_15179</strain>
        <tissue evidence="1">Muscle</tissue>
    </source>
</reference>
<evidence type="ECO:0000313" key="2">
    <source>
        <dbReference type="Proteomes" id="UP000796761"/>
    </source>
</evidence>